<dbReference type="Proteomes" id="UP000008311">
    <property type="component" value="Unassembled WGS sequence"/>
</dbReference>
<dbReference type="InterPro" id="IPR004045">
    <property type="entry name" value="Glutathione_S-Trfase_N"/>
</dbReference>
<feature type="domain" description="GST C-terminal" evidence="5">
    <location>
        <begin position="115"/>
        <end position="245"/>
    </location>
</feature>
<sequence length="251" mass="28439">MPDGVATVMATDQDQDPSLVNDHLVDAPVLGSKLQSSHLRTSSTIQKDKTKPYRGLTCSIKRIKSHKKRSTQKEKRMEKQQSEIVLYGTWGSGFCLRVELALKLKGITYEYVEEDLTNKSESLPQYNPVHKKLLPSSTVVIFSKGKEQEKAIKEFSELLTVFEEGIERDFPKEFRYNGETLGFLDIVVGAHGCNFRAFEEAVTVVVDPEKHPVIVSWIAAMRDCPLIRKTLPPHDKMVARLKEVFHQAPKV</sequence>
<gene>
    <name evidence="6" type="ORF">RCOM_0836340</name>
</gene>
<dbReference type="Pfam" id="PF02798">
    <property type="entry name" value="GST_N"/>
    <property type="match status" value="1"/>
</dbReference>
<evidence type="ECO:0000256" key="3">
    <source>
        <dbReference type="ARBA" id="ARBA00047960"/>
    </source>
</evidence>
<dbReference type="PROSITE" id="PS50404">
    <property type="entry name" value="GST_NTER"/>
    <property type="match status" value="1"/>
</dbReference>
<feature type="domain" description="GST N-terminal" evidence="4">
    <location>
        <begin position="82"/>
        <end position="178"/>
    </location>
</feature>
<dbReference type="STRING" id="3988.B9S8V9"/>
<accession>B9S8V9</accession>
<dbReference type="GO" id="GO:0005737">
    <property type="term" value="C:cytoplasm"/>
    <property type="evidence" value="ECO:0000318"/>
    <property type="project" value="GO_Central"/>
</dbReference>
<dbReference type="SUPFAM" id="SSF47616">
    <property type="entry name" value="GST C-terminal domain-like"/>
    <property type="match status" value="1"/>
</dbReference>
<dbReference type="GO" id="GO:0004364">
    <property type="term" value="F:glutathione transferase activity"/>
    <property type="evidence" value="ECO:0000318"/>
    <property type="project" value="GO_Central"/>
</dbReference>
<dbReference type="PROSITE" id="PS50405">
    <property type="entry name" value="GST_CTER"/>
    <property type="match status" value="1"/>
</dbReference>
<dbReference type="InParanoid" id="B9S8V9"/>
<dbReference type="SUPFAM" id="SSF52833">
    <property type="entry name" value="Thioredoxin-like"/>
    <property type="match status" value="1"/>
</dbReference>
<dbReference type="EMBL" id="EQ973893">
    <property type="protein sequence ID" value="EEF39920.1"/>
    <property type="molecule type" value="Genomic_DNA"/>
</dbReference>
<keyword evidence="2" id="KW-0808">Transferase</keyword>
<dbReference type="Gene3D" id="3.40.30.10">
    <property type="entry name" value="Glutaredoxin"/>
    <property type="match status" value="1"/>
</dbReference>
<dbReference type="CDD" id="cd03185">
    <property type="entry name" value="GST_C_Tau"/>
    <property type="match status" value="1"/>
</dbReference>
<dbReference type="GO" id="GO:0006749">
    <property type="term" value="P:glutathione metabolic process"/>
    <property type="evidence" value="ECO:0000318"/>
    <property type="project" value="GO_Central"/>
</dbReference>
<evidence type="ECO:0000256" key="2">
    <source>
        <dbReference type="ARBA" id="ARBA00022679"/>
    </source>
</evidence>
<organism evidence="6 7">
    <name type="scientific">Ricinus communis</name>
    <name type="common">Castor bean</name>
    <dbReference type="NCBI Taxonomy" id="3988"/>
    <lineage>
        <taxon>Eukaryota</taxon>
        <taxon>Viridiplantae</taxon>
        <taxon>Streptophyta</taxon>
        <taxon>Embryophyta</taxon>
        <taxon>Tracheophyta</taxon>
        <taxon>Spermatophyta</taxon>
        <taxon>Magnoliopsida</taxon>
        <taxon>eudicotyledons</taxon>
        <taxon>Gunneridae</taxon>
        <taxon>Pentapetalae</taxon>
        <taxon>rosids</taxon>
        <taxon>fabids</taxon>
        <taxon>Malpighiales</taxon>
        <taxon>Euphorbiaceae</taxon>
        <taxon>Acalyphoideae</taxon>
        <taxon>Acalypheae</taxon>
        <taxon>Ricinus</taxon>
    </lineage>
</organism>
<comment type="catalytic activity">
    <reaction evidence="3">
        <text>RX + glutathione = an S-substituted glutathione + a halide anion + H(+)</text>
        <dbReference type="Rhea" id="RHEA:16437"/>
        <dbReference type="ChEBI" id="CHEBI:15378"/>
        <dbReference type="ChEBI" id="CHEBI:16042"/>
        <dbReference type="ChEBI" id="CHEBI:17792"/>
        <dbReference type="ChEBI" id="CHEBI:57925"/>
        <dbReference type="ChEBI" id="CHEBI:90779"/>
        <dbReference type="EC" id="2.5.1.18"/>
    </reaction>
</comment>
<dbReference type="Gene3D" id="1.20.1050.10">
    <property type="match status" value="1"/>
</dbReference>
<dbReference type="PANTHER" id="PTHR11260:SF759">
    <property type="entry name" value="GLUTATHIONE TRANSFERASE"/>
    <property type="match status" value="1"/>
</dbReference>
<protein>
    <recommendedName>
        <fullName evidence="1">glutathione transferase</fullName>
        <ecNumber evidence="1">2.5.1.18</ecNumber>
    </recommendedName>
</protein>
<keyword evidence="7" id="KW-1185">Reference proteome</keyword>
<evidence type="ECO:0000313" key="6">
    <source>
        <dbReference type="EMBL" id="EEF39920.1"/>
    </source>
</evidence>
<evidence type="ECO:0000259" key="4">
    <source>
        <dbReference type="PROSITE" id="PS50404"/>
    </source>
</evidence>
<dbReference type="eggNOG" id="KOG0406">
    <property type="taxonomic scope" value="Eukaryota"/>
</dbReference>
<dbReference type="InterPro" id="IPR036249">
    <property type="entry name" value="Thioredoxin-like_sf"/>
</dbReference>
<dbReference type="AlphaFoldDB" id="B9S8V9"/>
<proteinExistence type="predicted"/>
<name>B9S8V9_RICCO</name>
<dbReference type="InterPro" id="IPR045073">
    <property type="entry name" value="Omega/Tau-like"/>
</dbReference>
<evidence type="ECO:0000259" key="5">
    <source>
        <dbReference type="PROSITE" id="PS50405"/>
    </source>
</evidence>
<dbReference type="InterPro" id="IPR010987">
    <property type="entry name" value="Glutathione-S-Trfase_C-like"/>
</dbReference>
<evidence type="ECO:0000256" key="1">
    <source>
        <dbReference type="ARBA" id="ARBA00012452"/>
    </source>
</evidence>
<dbReference type="InterPro" id="IPR036282">
    <property type="entry name" value="Glutathione-S-Trfase_C_sf"/>
</dbReference>
<dbReference type="InterPro" id="IPR045074">
    <property type="entry name" value="GST_C_Tau"/>
</dbReference>
<reference evidence="7" key="1">
    <citation type="journal article" date="2010" name="Nat. Biotechnol.">
        <title>Draft genome sequence of the oilseed species Ricinus communis.</title>
        <authorList>
            <person name="Chan A.P."/>
            <person name="Crabtree J."/>
            <person name="Zhao Q."/>
            <person name="Lorenzi H."/>
            <person name="Orvis J."/>
            <person name="Puiu D."/>
            <person name="Melake-Berhan A."/>
            <person name="Jones K.M."/>
            <person name="Redman J."/>
            <person name="Chen G."/>
            <person name="Cahoon E.B."/>
            <person name="Gedil M."/>
            <person name="Stanke M."/>
            <person name="Haas B.J."/>
            <person name="Wortman J.R."/>
            <person name="Fraser-Liggett C.M."/>
            <person name="Ravel J."/>
            <person name="Rabinowicz P.D."/>
        </authorList>
    </citation>
    <scope>NUCLEOTIDE SEQUENCE [LARGE SCALE GENOMIC DNA]</scope>
    <source>
        <strain evidence="7">cv. Hale</strain>
    </source>
</reference>
<dbReference type="EC" id="2.5.1.18" evidence="1"/>
<evidence type="ECO:0000313" key="7">
    <source>
        <dbReference type="Proteomes" id="UP000008311"/>
    </source>
</evidence>
<dbReference type="PANTHER" id="PTHR11260">
    <property type="entry name" value="GLUTATHIONE S-TRANSFERASE, GST, SUPERFAMILY, GST DOMAIN CONTAINING"/>
    <property type="match status" value="1"/>
</dbReference>